<accession>I5C792</accession>
<feature type="transmembrane region" description="Helical" evidence="1">
    <location>
        <begin position="12"/>
        <end position="30"/>
    </location>
</feature>
<proteinExistence type="predicted"/>
<gene>
    <name evidence="2" type="ORF">A3SI_05909</name>
</gene>
<evidence type="ECO:0000313" key="2">
    <source>
        <dbReference type="EMBL" id="EIM77694.1"/>
    </source>
</evidence>
<evidence type="ECO:0008006" key="4">
    <source>
        <dbReference type="Google" id="ProtNLM"/>
    </source>
</evidence>
<dbReference type="Proteomes" id="UP000005551">
    <property type="component" value="Unassembled WGS sequence"/>
</dbReference>
<dbReference type="OrthoDB" id="1447802at2"/>
<keyword evidence="1" id="KW-0812">Transmembrane</keyword>
<sequence>MDTHKSAINTFHVWLSPYFWVPALLFWINQYIERVLEIHLPYIHAYGDDLLAMPVVFGLTLQVYRWIHPLREAFIFTPAQLIVGLLYFSLLFEVLLPRFLSTYTADPWDVLCYALGTVYFHYLLNRPACRY</sequence>
<dbReference type="RefSeq" id="WP_009053973.1">
    <property type="nucleotide sequence ID" value="NZ_AJYA01000013.1"/>
</dbReference>
<evidence type="ECO:0000313" key="3">
    <source>
        <dbReference type="Proteomes" id="UP000005551"/>
    </source>
</evidence>
<keyword evidence="1" id="KW-0472">Membrane</keyword>
<keyword evidence="3" id="KW-1185">Reference proteome</keyword>
<dbReference type="STRING" id="1189621.A3SI_05909"/>
<feature type="transmembrane region" description="Helical" evidence="1">
    <location>
        <begin position="74"/>
        <end position="96"/>
    </location>
</feature>
<organism evidence="2 3">
    <name type="scientific">Nitritalea halalkaliphila LW7</name>
    <dbReference type="NCBI Taxonomy" id="1189621"/>
    <lineage>
        <taxon>Bacteria</taxon>
        <taxon>Pseudomonadati</taxon>
        <taxon>Bacteroidota</taxon>
        <taxon>Cytophagia</taxon>
        <taxon>Cytophagales</taxon>
        <taxon>Cyclobacteriaceae</taxon>
        <taxon>Nitritalea</taxon>
    </lineage>
</organism>
<dbReference type="AlphaFoldDB" id="I5C792"/>
<evidence type="ECO:0000256" key="1">
    <source>
        <dbReference type="SAM" id="Phobius"/>
    </source>
</evidence>
<name>I5C792_9BACT</name>
<comment type="caution">
    <text evidence="2">The sequence shown here is derived from an EMBL/GenBank/DDBJ whole genome shotgun (WGS) entry which is preliminary data.</text>
</comment>
<protein>
    <recommendedName>
        <fullName evidence="4">Magnesium citrate secondary transporter</fullName>
    </recommendedName>
</protein>
<reference evidence="2 3" key="1">
    <citation type="submission" date="2012-05" db="EMBL/GenBank/DDBJ databases">
        <title>Genome sequence of Nitritalea halalkaliphila LW7.</title>
        <authorList>
            <person name="Jangir P.K."/>
            <person name="Singh A."/>
            <person name="Shivaji S."/>
            <person name="Sharma R."/>
        </authorList>
    </citation>
    <scope>NUCLEOTIDE SEQUENCE [LARGE SCALE GENOMIC DNA]</scope>
    <source>
        <strain evidence="2 3">LW7</strain>
    </source>
</reference>
<feature type="transmembrane region" description="Helical" evidence="1">
    <location>
        <begin position="50"/>
        <end position="67"/>
    </location>
</feature>
<keyword evidence="1" id="KW-1133">Transmembrane helix</keyword>
<dbReference type="EMBL" id="AJYA01000013">
    <property type="protein sequence ID" value="EIM77694.1"/>
    <property type="molecule type" value="Genomic_DNA"/>
</dbReference>